<evidence type="ECO:0000313" key="4">
    <source>
        <dbReference type="Proteomes" id="UP000094020"/>
    </source>
</evidence>
<proteinExistence type="predicted"/>
<feature type="compositionally biased region" description="Acidic residues" evidence="1">
    <location>
        <begin position="390"/>
        <end position="402"/>
    </location>
</feature>
<dbReference type="Proteomes" id="UP000094020">
    <property type="component" value="Chromosome 3"/>
</dbReference>
<keyword evidence="2" id="KW-0472">Membrane</keyword>
<reference evidence="3" key="1">
    <citation type="submission" date="2013-07" db="EMBL/GenBank/DDBJ databases">
        <authorList>
            <consortium name="The Broad Institute Genome Sequencing Platform"/>
            <person name="Cuomo C."/>
            <person name="Litvintseva A."/>
            <person name="Chen Y."/>
            <person name="Heitman J."/>
            <person name="Sun S."/>
            <person name="Springer D."/>
            <person name="Dromer F."/>
            <person name="Young S.K."/>
            <person name="Zeng Q."/>
            <person name="Gargeya S."/>
            <person name="Fitzgerald M."/>
            <person name="Abouelleil A."/>
            <person name="Alvarado L."/>
            <person name="Berlin A.M."/>
            <person name="Chapman S.B."/>
            <person name="Dewar J."/>
            <person name="Goldberg J."/>
            <person name="Griggs A."/>
            <person name="Gujja S."/>
            <person name="Hansen M."/>
            <person name="Howarth C."/>
            <person name="Imamovic A."/>
            <person name="Larimer J."/>
            <person name="McCowan C."/>
            <person name="Murphy C."/>
            <person name="Pearson M."/>
            <person name="Priest M."/>
            <person name="Roberts A."/>
            <person name="Saif S."/>
            <person name="Shea T."/>
            <person name="Sykes S."/>
            <person name="Wortman J."/>
            <person name="Nusbaum C."/>
            <person name="Birren B."/>
        </authorList>
    </citation>
    <scope>NUCLEOTIDE SEQUENCE</scope>
    <source>
        <strain evidence="3">CBS 10737</strain>
    </source>
</reference>
<accession>A0AAJ8MME1</accession>
<feature type="compositionally biased region" description="Low complexity" evidence="1">
    <location>
        <begin position="484"/>
        <end position="498"/>
    </location>
</feature>
<feature type="compositionally biased region" description="Polar residues" evidence="1">
    <location>
        <begin position="725"/>
        <end position="740"/>
    </location>
</feature>
<feature type="compositionally biased region" description="Acidic residues" evidence="1">
    <location>
        <begin position="714"/>
        <end position="724"/>
    </location>
</feature>
<dbReference type="EMBL" id="CP144521">
    <property type="protein sequence ID" value="WWC68836.1"/>
    <property type="molecule type" value="Genomic_DNA"/>
</dbReference>
<dbReference type="AlphaFoldDB" id="A0AAJ8MME1"/>
<feature type="region of interest" description="Disordered" evidence="1">
    <location>
        <begin position="108"/>
        <end position="140"/>
    </location>
</feature>
<feature type="compositionally biased region" description="Polar residues" evidence="1">
    <location>
        <begin position="499"/>
        <end position="517"/>
    </location>
</feature>
<organism evidence="3 4">
    <name type="scientific">Kwoniella pini CBS 10737</name>
    <dbReference type="NCBI Taxonomy" id="1296096"/>
    <lineage>
        <taxon>Eukaryota</taxon>
        <taxon>Fungi</taxon>
        <taxon>Dikarya</taxon>
        <taxon>Basidiomycota</taxon>
        <taxon>Agaricomycotina</taxon>
        <taxon>Tremellomycetes</taxon>
        <taxon>Tremellales</taxon>
        <taxon>Cryptococcaceae</taxon>
        <taxon>Kwoniella</taxon>
    </lineage>
</organism>
<gene>
    <name evidence="3" type="ORF">I206_102771</name>
</gene>
<reference evidence="3" key="2">
    <citation type="submission" date="2024-02" db="EMBL/GenBank/DDBJ databases">
        <title>Comparative genomics of Cryptococcus and Kwoniella reveals pathogenesis evolution and contrasting modes of karyotype evolution via chromosome fusion or intercentromeric recombination.</title>
        <authorList>
            <person name="Coelho M.A."/>
            <person name="David-Palma M."/>
            <person name="Shea T."/>
            <person name="Bowers K."/>
            <person name="McGinley-Smith S."/>
            <person name="Mohammad A.W."/>
            <person name="Gnirke A."/>
            <person name="Yurkov A.M."/>
            <person name="Nowrousian M."/>
            <person name="Sun S."/>
            <person name="Cuomo C.A."/>
            <person name="Heitman J."/>
        </authorList>
    </citation>
    <scope>NUCLEOTIDE SEQUENCE</scope>
    <source>
        <strain evidence="3">CBS 10737</strain>
    </source>
</reference>
<evidence type="ECO:0000256" key="2">
    <source>
        <dbReference type="SAM" id="Phobius"/>
    </source>
</evidence>
<keyword evidence="2" id="KW-1133">Transmembrane helix</keyword>
<name>A0AAJ8MME1_9TREE</name>
<dbReference type="GeneID" id="30171495"/>
<feature type="compositionally biased region" description="Polar residues" evidence="1">
    <location>
        <begin position="654"/>
        <end position="669"/>
    </location>
</feature>
<evidence type="ECO:0000256" key="1">
    <source>
        <dbReference type="SAM" id="MobiDB-lite"/>
    </source>
</evidence>
<feature type="compositionally biased region" description="Polar residues" evidence="1">
    <location>
        <begin position="439"/>
        <end position="448"/>
    </location>
</feature>
<keyword evidence="2" id="KW-0812">Transmembrane</keyword>
<feature type="compositionally biased region" description="Basic and acidic residues" evidence="1">
    <location>
        <begin position="562"/>
        <end position="581"/>
    </location>
</feature>
<feature type="compositionally biased region" description="Basic and acidic residues" evidence="1">
    <location>
        <begin position="1"/>
        <end position="15"/>
    </location>
</feature>
<dbReference type="RefSeq" id="XP_019012280.2">
    <property type="nucleotide sequence ID" value="XM_019154877.2"/>
</dbReference>
<feature type="region of interest" description="Disordered" evidence="1">
    <location>
        <begin position="354"/>
        <end position="810"/>
    </location>
</feature>
<dbReference type="KEGG" id="kpin:30171495"/>
<feature type="transmembrane region" description="Helical" evidence="2">
    <location>
        <begin position="258"/>
        <end position="280"/>
    </location>
</feature>
<evidence type="ECO:0000313" key="3">
    <source>
        <dbReference type="EMBL" id="WWC68836.1"/>
    </source>
</evidence>
<feature type="compositionally biased region" description="Acidic residues" evidence="1">
    <location>
        <begin position="552"/>
        <end position="561"/>
    </location>
</feature>
<feature type="compositionally biased region" description="Basic and acidic residues" evidence="1">
    <location>
        <begin position="375"/>
        <end position="389"/>
    </location>
</feature>
<keyword evidence="4" id="KW-1185">Reference proteome</keyword>
<feature type="region of interest" description="Disordered" evidence="1">
    <location>
        <begin position="1"/>
        <end position="42"/>
    </location>
</feature>
<sequence>MHISTERDWGREGIGTDRPTSSDTMGIRLDDIESGPSSHPSFPPLSSYGSLIDDELQEITCQCEICKQQSTFQPRRRRNATRQYRMNTANLLSLPAFLIPFLPSTSAAPPPTRSRRFPRSPLPKPTPIESYSPIVPRDNVEADPTSTFTIKDHRNVKYLTSVVTPSVLPTNNVYVDETVLPYLLSRHEDGSWTRAEGGWSLYGRQVATPTTSPILADDGGSADAAESSVNAGSYAVESVLPNGWGVSSNRTSIYKVPLISIASVILSTGIVALIIFIVLSRRKEHRKRKRAKERIRRKALAAAGIKEEDLNSSAKEAMFKEKLNELEAQHSAKKKKKSGQIGVAKSKVRVWNQRIGMRRRKKAARDENIDDGEHEGEVRISAETEREERNENEEDKPVEDVDNQSPSPIPSLDEHDDQAATSRSSSDITRRSSPGDDGQSATSTSQIDNDLHAQIGGSANEAQQSIVPHFPPAYRPASVRSLPRHTPSSSSSAGPSHPQTTSSTDIYPTIVSGTEKTQAPGYYPAPATEDGEIALAIASRSEGKSRMIEPPTTEEEDEDSEESARIRHIATDDKRVLERMRLGASAPPVNRESSGDGEAVDGAADGPSAPAVKVDQDGFEEVDETQLQVSSEPPYEITSFTGTGDLPEPPRLNSRLSSRLNGISSSLPLDTSHLLPSAPPTTQALDLSLDIPSAPPMLDEGEEADIPSAPMFELGEDSLNEDSGETTSSTDQSTLPSSNEFTDEVRPHEGELLGLDHTATLDQEQEQEQEVENSSAERRDSELDNSTFSNALPVRSGSGSNPLFLPRYEP</sequence>
<protein>
    <submittedName>
        <fullName evidence="3">Uncharacterized protein</fullName>
    </submittedName>
</protein>
<feature type="compositionally biased region" description="Low complexity" evidence="1">
    <location>
        <begin position="596"/>
        <end position="606"/>
    </location>
</feature>